<dbReference type="PANTHER" id="PTHR45835">
    <property type="entry name" value="YALI0A06105P"/>
    <property type="match status" value="1"/>
</dbReference>
<protein>
    <submittedName>
        <fullName evidence="1">Integrase</fullName>
    </submittedName>
</protein>
<evidence type="ECO:0000313" key="1">
    <source>
        <dbReference type="EMBL" id="KAA3467703.1"/>
    </source>
</evidence>
<evidence type="ECO:0000313" key="2">
    <source>
        <dbReference type="Proteomes" id="UP000325315"/>
    </source>
</evidence>
<dbReference type="AlphaFoldDB" id="A0A5B6VF16"/>
<name>A0A5B6VF16_9ROSI</name>
<accession>A0A5B6VF16</accession>
<dbReference type="Proteomes" id="UP000325315">
    <property type="component" value="Unassembled WGS sequence"/>
</dbReference>
<organism evidence="1 2">
    <name type="scientific">Gossypium australe</name>
    <dbReference type="NCBI Taxonomy" id="47621"/>
    <lineage>
        <taxon>Eukaryota</taxon>
        <taxon>Viridiplantae</taxon>
        <taxon>Streptophyta</taxon>
        <taxon>Embryophyta</taxon>
        <taxon>Tracheophyta</taxon>
        <taxon>Spermatophyta</taxon>
        <taxon>Magnoliopsida</taxon>
        <taxon>eudicotyledons</taxon>
        <taxon>Gunneridae</taxon>
        <taxon>Pentapetalae</taxon>
        <taxon>rosids</taxon>
        <taxon>malvids</taxon>
        <taxon>Malvales</taxon>
        <taxon>Malvaceae</taxon>
        <taxon>Malvoideae</taxon>
        <taxon>Gossypium</taxon>
    </lineage>
</organism>
<keyword evidence="2" id="KW-1185">Reference proteome</keyword>
<proteinExistence type="predicted"/>
<dbReference type="EMBL" id="SMMG02000007">
    <property type="protein sequence ID" value="KAA3467703.1"/>
    <property type="molecule type" value="Genomic_DNA"/>
</dbReference>
<reference evidence="2" key="1">
    <citation type="journal article" date="2019" name="Plant Biotechnol. J.">
        <title>Genome sequencing of the Australian wild diploid species Gossypium australe highlights disease resistance and delayed gland morphogenesis.</title>
        <authorList>
            <person name="Cai Y."/>
            <person name="Cai X."/>
            <person name="Wang Q."/>
            <person name="Wang P."/>
            <person name="Zhang Y."/>
            <person name="Cai C."/>
            <person name="Xu Y."/>
            <person name="Wang K."/>
            <person name="Zhou Z."/>
            <person name="Wang C."/>
            <person name="Geng S."/>
            <person name="Li B."/>
            <person name="Dong Q."/>
            <person name="Hou Y."/>
            <person name="Wang H."/>
            <person name="Ai P."/>
            <person name="Liu Z."/>
            <person name="Yi F."/>
            <person name="Sun M."/>
            <person name="An G."/>
            <person name="Cheng J."/>
            <person name="Zhang Y."/>
            <person name="Shi Q."/>
            <person name="Xie Y."/>
            <person name="Shi X."/>
            <person name="Chang Y."/>
            <person name="Huang F."/>
            <person name="Chen Y."/>
            <person name="Hong S."/>
            <person name="Mi L."/>
            <person name="Sun Q."/>
            <person name="Zhang L."/>
            <person name="Zhou B."/>
            <person name="Peng R."/>
            <person name="Zhang X."/>
            <person name="Liu F."/>
        </authorList>
    </citation>
    <scope>NUCLEOTIDE SEQUENCE [LARGE SCALE GENOMIC DNA]</scope>
    <source>
        <strain evidence="2">cv. PA1801</strain>
    </source>
</reference>
<dbReference type="OrthoDB" id="998229at2759"/>
<comment type="caution">
    <text evidence="1">The sequence shown here is derived from an EMBL/GenBank/DDBJ whole genome shotgun (WGS) entry which is preliminary data.</text>
</comment>
<dbReference type="PANTHER" id="PTHR45835:SF99">
    <property type="entry name" value="CHROMO DOMAIN-CONTAINING PROTEIN-RELATED"/>
    <property type="match status" value="1"/>
</dbReference>
<sequence length="91" mass="10844">MKREISVFVLKCSVCQQVKAEHQVPSVLLEPIMTPEWKYERVIMDFVSELPLTWKKKDSIWIIVDRLTKSAHFIAQYATTYHFRLISQIYL</sequence>
<gene>
    <name evidence="1" type="ORF">EPI10_002693</name>
</gene>